<dbReference type="GO" id="GO:0007606">
    <property type="term" value="P:sensory perception of chemical stimulus"/>
    <property type="evidence" value="ECO:0007669"/>
    <property type="project" value="UniProtKB-UniRule"/>
</dbReference>
<proteinExistence type="inferred from homology"/>
<feature type="transmembrane region" description="Helical" evidence="6">
    <location>
        <begin position="27"/>
        <end position="45"/>
    </location>
</feature>
<organism evidence="7 8">
    <name type="scientific">Pristionchus mayeri</name>
    <dbReference type="NCBI Taxonomy" id="1317129"/>
    <lineage>
        <taxon>Eukaryota</taxon>
        <taxon>Metazoa</taxon>
        <taxon>Ecdysozoa</taxon>
        <taxon>Nematoda</taxon>
        <taxon>Chromadorea</taxon>
        <taxon>Rhabditida</taxon>
        <taxon>Rhabditina</taxon>
        <taxon>Diplogasteromorpha</taxon>
        <taxon>Diplogasteroidea</taxon>
        <taxon>Neodiplogasteridae</taxon>
        <taxon>Pristionchus</taxon>
    </lineage>
</organism>
<keyword evidence="5 6" id="KW-0472">Membrane</keyword>
<evidence type="ECO:0000256" key="2">
    <source>
        <dbReference type="ARBA" id="ARBA00005692"/>
    </source>
</evidence>
<dbReference type="PANTHER" id="PTHR31552">
    <property type="entry name" value="SERPENTINE RECEPTOR CLASS GAMMA"/>
    <property type="match status" value="1"/>
</dbReference>
<comment type="caution">
    <text evidence="6">Lacks conserved residue(s) required for the propagation of feature annotation.</text>
</comment>
<evidence type="ECO:0000256" key="4">
    <source>
        <dbReference type="ARBA" id="ARBA00022989"/>
    </source>
</evidence>
<dbReference type="EMBL" id="BTRK01000002">
    <property type="protein sequence ID" value="GMR34985.1"/>
    <property type="molecule type" value="Genomic_DNA"/>
</dbReference>
<protein>
    <recommendedName>
        <fullName evidence="6">Serpentine receptor class gamma</fullName>
    </recommendedName>
</protein>
<dbReference type="Proteomes" id="UP001328107">
    <property type="component" value="Unassembled WGS sequence"/>
</dbReference>
<evidence type="ECO:0000256" key="5">
    <source>
        <dbReference type="ARBA" id="ARBA00023136"/>
    </source>
</evidence>
<dbReference type="PANTHER" id="PTHR31552:SF8">
    <property type="entry name" value="SERPENTINE RECEPTOR CLASS GAMMA"/>
    <property type="match status" value="1"/>
</dbReference>
<accession>A0AAN5C8V4</accession>
<keyword evidence="3 6" id="KW-0812">Transmembrane</keyword>
<keyword evidence="4 6" id="KW-1133">Transmembrane helix</keyword>
<dbReference type="Pfam" id="PF02118">
    <property type="entry name" value="Srg"/>
    <property type="match status" value="1"/>
</dbReference>
<feature type="non-terminal residue" evidence="7">
    <location>
        <position position="1"/>
    </location>
</feature>
<name>A0AAN5C8V4_9BILA</name>
<keyword evidence="8" id="KW-1185">Reference proteome</keyword>
<evidence type="ECO:0000256" key="3">
    <source>
        <dbReference type="ARBA" id="ARBA00022692"/>
    </source>
</evidence>
<evidence type="ECO:0000256" key="6">
    <source>
        <dbReference type="RuleBase" id="RU280813"/>
    </source>
</evidence>
<dbReference type="InterPro" id="IPR000609">
    <property type="entry name" value="7TM_GPCR_serpentine_rcpt_Srg"/>
</dbReference>
<feature type="non-terminal residue" evidence="7">
    <location>
        <position position="82"/>
    </location>
</feature>
<dbReference type="GO" id="GO:0016020">
    <property type="term" value="C:membrane"/>
    <property type="evidence" value="ECO:0007669"/>
    <property type="project" value="UniProtKB-SubCell"/>
</dbReference>
<gene>
    <name evidence="7" type="ORF">PMAYCL1PPCAC_05180</name>
</gene>
<dbReference type="GO" id="GO:0004888">
    <property type="term" value="F:transmembrane signaling receptor activity"/>
    <property type="evidence" value="ECO:0007669"/>
    <property type="project" value="InterPro"/>
</dbReference>
<dbReference type="AlphaFoldDB" id="A0AAN5C8V4"/>
<comment type="caution">
    <text evidence="7">The sequence shown here is derived from an EMBL/GenBank/DDBJ whole genome shotgun (WGS) entry which is preliminary data.</text>
</comment>
<comment type="similarity">
    <text evidence="2 6">Belongs to the nematode receptor-like protein srg family.</text>
</comment>
<evidence type="ECO:0000313" key="7">
    <source>
        <dbReference type="EMBL" id="GMR34985.1"/>
    </source>
</evidence>
<reference evidence="8" key="1">
    <citation type="submission" date="2022-10" db="EMBL/GenBank/DDBJ databases">
        <title>Genome assembly of Pristionchus species.</title>
        <authorList>
            <person name="Yoshida K."/>
            <person name="Sommer R.J."/>
        </authorList>
    </citation>
    <scope>NUCLEOTIDE SEQUENCE [LARGE SCALE GENOMIC DNA]</scope>
    <source>
        <strain evidence="8">RS5460</strain>
    </source>
</reference>
<comment type="subcellular location">
    <subcellularLocation>
        <location evidence="1">Membrane</location>
        <topology evidence="1">Multi-pass membrane protein</topology>
    </subcellularLocation>
</comment>
<evidence type="ECO:0000313" key="8">
    <source>
        <dbReference type="Proteomes" id="UP001328107"/>
    </source>
</evidence>
<sequence>STWLNTWIILKLNDEPFFYFFYEWINGWPWIVSAHLFLVHHFYFVQNIDVLLLTFDRFSAIIAVEEDIKWWKRFYVYIVPIF</sequence>
<evidence type="ECO:0000256" key="1">
    <source>
        <dbReference type="ARBA" id="ARBA00004141"/>
    </source>
</evidence>